<evidence type="ECO:0000313" key="2">
    <source>
        <dbReference type="EMBL" id="KAI9157290.1"/>
    </source>
</evidence>
<dbReference type="InterPro" id="IPR032675">
    <property type="entry name" value="LRR_dom_sf"/>
</dbReference>
<dbReference type="SUPFAM" id="SSF52058">
    <property type="entry name" value="L domain-like"/>
    <property type="match status" value="1"/>
</dbReference>
<keyword evidence="1" id="KW-1133">Transmembrane helix</keyword>
<dbReference type="PANTHER" id="PTHR10811">
    <property type="entry name" value="FRINGE-RELATED"/>
    <property type="match status" value="1"/>
</dbReference>
<reference evidence="2" key="2">
    <citation type="submission" date="2023-02" db="EMBL/GenBank/DDBJ databases">
        <authorList>
            <person name="Swenson N.G."/>
            <person name="Wegrzyn J.L."/>
            <person name="Mcevoy S.L."/>
        </authorList>
    </citation>
    <scope>NUCLEOTIDE SEQUENCE</scope>
    <source>
        <strain evidence="2">91603</strain>
        <tissue evidence="2">Leaf</tissue>
    </source>
</reference>
<protein>
    <submittedName>
        <fullName evidence="2">Uncharacterized protein</fullName>
    </submittedName>
</protein>
<name>A0AAD5NG31_ACENE</name>
<dbReference type="Gene3D" id="3.80.10.10">
    <property type="entry name" value="Ribonuclease Inhibitor"/>
    <property type="match status" value="1"/>
</dbReference>
<keyword evidence="1" id="KW-0812">Transmembrane</keyword>
<dbReference type="Proteomes" id="UP001064489">
    <property type="component" value="Chromosome 12"/>
</dbReference>
<proteinExistence type="predicted"/>
<evidence type="ECO:0000256" key="1">
    <source>
        <dbReference type="SAM" id="Phobius"/>
    </source>
</evidence>
<dbReference type="Pfam" id="PF04646">
    <property type="entry name" value="DUF604"/>
    <property type="match status" value="1"/>
</dbReference>
<keyword evidence="3" id="KW-1185">Reference proteome</keyword>
<dbReference type="AlphaFoldDB" id="A0AAD5NG31"/>
<comment type="caution">
    <text evidence="2">The sequence shown here is derived from an EMBL/GenBank/DDBJ whole genome shotgun (WGS) entry which is preliminary data.</text>
</comment>
<dbReference type="EMBL" id="JAJSOW010000107">
    <property type="protein sequence ID" value="KAI9157290.1"/>
    <property type="molecule type" value="Genomic_DNA"/>
</dbReference>
<feature type="transmembrane region" description="Helical" evidence="1">
    <location>
        <begin position="33"/>
        <end position="55"/>
    </location>
</feature>
<dbReference type="InterPro" id="IPR006740">
    <property type="entry name" value="DUF604"/>
</dbReference>
<accession>A0AAD5NG31</accession>
<evidence type="ECO:0000313" key="3">
    <source>
        <dbReference type="Proteomes" id="UP001064489"/>
    </source>
</evidence>
<keyword evidence="1" id="KW-0472">Membrane</keyword>
<gene>
    <name evidence="2" type="ORF">LWI28_019923</name>
</gene>
<dbReference type="FunFam" id="3.90.550.50:FF:000006">
    <property type="entry name" value="Fringe-related protein-like"/>
    <property type="match status" value="1"/>
</dbReference>
<reference evidence="2" key="1">
    <citation type="journal article" date="2022" name="Plant J.">
        <title>Strategies of tolerance reflected in two North American maple genomes.</title>
        <authorList>
            <person name="McEvoy S.L."/>
            <person name="Sezen U.U."/>
            <person name="Trouern-Trend A."/>
            <person name="McMahon S.M."/>
            <person name="Schaberg P.G."/>
            <person name="Yang J."/>
            <person name="Wegrzyn J.L."/>
            <person name="Swenson N.G."/>
        </authorList>
    </citation>
    <scope>NUCLEOTIDE SEQUENCE</scope>
    <source>
        <strain evidence="2">91603</strain>
    </source>
</reference>
<sequence length="671" mass="77105">MKMSQVRVEEDSSSHDPLKSSKFFIFQYRPCEILVIFARILLLFCLITSISLVLYSSFTAQSREIRLDLPRPPESVPETDNNPTNISHILFGISGSSATWHDRVRYSNLWWEPDRTRGFMWLDEEPRETNNSSRKLKLSQSQSHNTMPYRVSDPGWTRFRFSSSRSAVRIARILWDSFKAVKSRNDVRWFVMGDDDTVFFTHNLVSVLARYDHNQMWYIGGNSESVEQDVMHAYDMAFGGGGFAVSYPLAERLVKAMDGCLERYYYFYGSDQRIWACASELGVPLTPERGFHQMDIRGDPYGLLAAHPMAPLVSLHHVEYLDSLFPNLTRIDSLKILMNAYQVDPNRILQQSICYDTKRKWSLSISWGYTIQIYPLLLSANNLAMPLQTFKTWRSWSDGPFVFNTRHVSNDPCQHPVVYFLDQAEKVGRTGTQTVYSQFGPKFGKGCDRPEYIKAMAVKKIVVSSLKMDPEYWHKATQRQCCEIMDGGSIKDGTMKIRGTDKVKGIMLNKSKERIFQLNGKSFSSMSNLMLLKLSNVDVSEDQIYLSNNLRFLKWHGFPLKTLPSNFQARNLFELNLCSSQMNFLWKGMKAEKVGRTGTRTMHSQFGHKFGKGCDRPAYIKAMAVTLKMDPEYSHKATKRQCCEIMDGGSIKDGTMKIRVRKCKATDIMAV</sequence>
<dbReference type="Gene3D" id="3.90.550.50">
    <property type="match status" value="1"/>
</dbReference>
<organism evidence="2 3">
    <name type="scientific">Acer negundo</name>
    <name type="common">Box elder</name>
    <dbReference type="NCBI Taxonomy" id="4023"/>
    <lineage>
        <taxon>Eukaryota</taxon>
        <taxon>Viridiplantae</taxon>
        <taxon>Streptophyta</taxon>
        <taxon>Embryophyta</taxon>
        <taxon>Tracheophyta</taxon>
        <taxon>Spermatophyta</taxon>
        <taxon>Magnoliopsida</taxon>
        <taxon>eudicotyledons</taxon>
        <taxon>Gunneridae</taxon>
        <taxon>Pentapetalae</taxon>
        <taxon>rosids</taxon>
        <taxon>malvids</taxon>
        <taxon>Sapindales</taxon>
        <taxon>Sapindaceae</taxon>
        <taxon>Hippocastanoideae</taxon>
        <taxon>Acereae</taxon>
        <taxon>Acer</taxon>
    </lineage>
</organism>